<feature type="region of interest" description="Disordered" evidence="5">
    <location>
        <begin position="244"/>
        <end position="263"/>
    </location>
</feature>
<dbReference type="Gene3D" id="3.20.20.140">
    <property type="entry name" value="Metal-dependent hydrolases"/>
    <property type="match status" value="1"/>
</dbReference>
<evidence type="ECO:0000256" key="2">
    <source>
        <dbReference type="ARBA" id="ARBA00013064"/>
    </source>
</evidence>
<dbReference type="KEGG" id="halc:EY643_02610"/>
<comment type="catalytic activity">
    <reaction evidence="4">
        <text>O-phospho-L-tyrosyl-[protein] + H2O = L-tyrosyl-[protein] + phosphate</text>
        <dbReference type="Rhea" id="RHEA:10684"/>
        <dbReference type="Rhea" id="RHEA-COMP:10136"/>
        <dbReference type="Rhea" id="RHEA-COMP:20101"/>
        <dbReference type="ChEBI" id="CHEBI:15377"/>
        <dbReference type="ChEBI" id="CHEBI:43474"/>
        <dbReference type="ChEBI" id="CHEBI:46858"/>
        <dbReference type="ChEBI" id="CHEBI:61978"/>
        <dbReference type="EC" id="3.1.3.48"/>
    </reaction>
</comment>
<dbReference type="EMBL" id="CP036422">
    <property type="protein sequence ID" value="QFU74634.1"/>
    <property type="molecule type" value="Genomic_DNA"/>
</dbReference>
<dbReference type="Proteomes" id="UP000326287">
    <property type="component" value="Chromosome"/>
</dbReference>
<evidence type="ECO:0000256" key="4">
    <source>
        <dbReference type="ARBA" id="ARBA00051722"/>
    </source>
</evidence>
<dbReference type="GO" id="GO:0030145">
    <property type="term" value="F:manganese ion binding"/>
    <property type="evidence" value="ECO:0007669"/>
    <property type="project" value="InterPro"/>
</dbReference>
<dbReference type="PANTHER" id="PTHR39181:SF1">
    <property type="entry name" value="TYROSINE-PROTEIN PHOSPHATASE YWQE"/>
    <property type="match status" value="1"/>
</dbReference>
<dbReference type="InterPro" id="IPR016195">
    <property type="entry name" value="Pol/histidinol_Pase-like"/>
</dbReference>
<evidence type="ECO:0000313" key="6">
    <source>
        <dbReference type="EMBL" id="QFU74634.1"/>
    </source>
</evidence>
<accession>A0A5P9NHF1</accession>
<organism evidence="6 7">
    <name type="scientific">Halioglobus maricola</name>
    <dbReference type="NCBI Taxonomy" id="2601894"/>
    <lineage>
        <taxon>Bacteria</taxon>
        <taxon>Pseudomonadati</taxon>
        <taxon>Pseudomonadota</taxon>
        <taxon>Gammaproteobacteria</taxon>
        <taxon>Cellvibrionales</taxon>
        <taxon>Halieaceae</taxon>
        <taxon>Halioglobus</taxon>
    </lineage>
</organism>
<sequence>MIDLHCHMLPAIDDGARDLDIALQMAQMAVDDGISMTLCTPHIYEGLFPNTHDGIRAGLESFRAELATAGIPLEIGYGADIQIVPDLTESLGSGRLPSLHGSRYFLFEPPHHVALPRMPDLVHSALVSGYVPLITHPERLTYIENDYDKFVACARSGAWIQITGGALLGRFGPRVKGITERFLRDGVVHVIASDGHNLKNRTPVLSEAREAAAEIVGEEEAWRLVRDRPAAVVGDVAPHDVPLPPGLDPDVEWPPEQPRGGWLSRLKGALGG</sequence>
<keyword evidence="7" id="KW-1185">Reference proteome</keyword>
<keyword evidence="3" id="KW-0378">Hydrolase</keyword>
<dbReference type="InterPro" id="IPR016667">
    <property type="entry name" value="Caps_polysacc_synth_CpsB/CapC"/>
</dbReference>
<proteinExistence type="inferred from homology"/>
<dbReference type="PIRSF" id="PIRSF016557">
    <property type="entry name" value="Caps_synth_CpsB"/>
    <property type="match status" value="1"/>
</dbReference>
<name>A0A5P9NHF1_9GAMM</name>
<evidence type="ECO:0000313" key="7">
    <source>
        <dbReference type="Proteomes" id="UP000326287"/>
    </source>
</evidence>
<dbReference type="GO" id="GO:0004725">
    <property type="term" value="F:protein tyrosine phosphatase activity"/>
    <property type="evidence" value="ECO:0007669"/>
    <property type="project" value="UniProtKB-EC"/>
</dbReference>
<reference evidence="6 7" key="1">
    <citation type="submission" date="2019-02" db="EMBL/GenBank/DDBJ databases">
        <authorList>
            <person name="Li S.-H."/>
        </authorList>
    </citation>
    <scope>NUCLEOTIDE SEQUENCE [LARGE SCALE GENOMIC DNA]</scope>
    <source>
        <strain evidence="6 7">IMCC14385</strain>
    </source>
</reference>
<dbReference type="PANTHER" id="PTHR39181">
    <property type="entry name" value="TYROSINE-PROTEIN PHOSPHATASE YWQE"/>
    <property type="match status" value="1"/>
</dbReference>
<dbReference type="EC" id="3.1.3.48" evidence="2"/>
<gene>
    <name evidence="6" type="ORF">EY643_02610</name>
</gene>
<dbReference type="RefSeq" id="WP_152660746.1">
    <property type="nucleotide sequence ID" value="NZ_CP036422.1"/>
</dbReference>
<comment type="similarity">
    <text evidence="1">Belongs to the metallo-dependent hydrolases superfamily. CpsB/CapC family.</text>
</comment>
<dbReference type="Pfam" id="PF19567">
    <property type="entry name" value="CpsB_CapC"/>
    <property type="match status" value="1"/>
</dbReference>
<evidence type="ECO:0000256" key="3">
    <source>
        <dbReference type="ARBA" id="ARBA00022801"/>
    </source>
</evidence>
<dbReference type="OrthoDB" id="9788539at2"/>
<evidence type="ECO:0000256" key="5">
    <source>
        <dbReference type="SAM" id="MobiDB-lite"/>
    </source>
</evidence>
<protein>
    <recommendedName>
        <fullName evidence="2">protein-tyrosine-phosphatase</fullName>
        <ecNumber evidence="2">3.1.3.48</ecNumber>
    </recommendedName>
</protein>
<dbReference type="AlphaFoldDB" id="A0A5P9NHF1"/>
<dbReference type="SUPFAM" id="SSF89550">
    <property type="entry name" value="PHP domain-like"/>
    <property type="match status" value="1"/>
</dbReference>
<evidence type="ECO:0000256" key="1">
    <source>
        <dbReference type="ARBA" id="ARBA00005750"/>
    </source>
</evidence>